<sequence>MENGIENIHQLILNYIEINDAEWDFCRSSFKTASFKKKEILVKQGDICDTIYFVVSGLLRIYFLDEKGEEKIFHFCLENTFATDYESFLKGIPSSFSIQAMENTKVIIITFEMLQNLYSVLRYGDKLGRLIAEDYFFIINDKIKSMYIHSAMERYKKMNTRFPKILQRVPQHYIASYLNISSVHLSRLKYAHKNE</sequence>
<dbReference type="PROSITE" id="PS50042">
    <property type="entry name" value="CNMP_BINDING_3"/>
    <property type="match status" value="1"/>
</dbReference>
<dbReference type="RefSeq" id="WP_345139908.1">
    <property type="nucleotide sequence ID" value="NZ_BAABDU010000002.1"/>
</dbReference>
<dbReference type="Gene3D" id="2.60.120.10">
    <property type="entry name" value="Jelly Rolls"/>
    <property type="match status" value="1"/>
</dbReference>
<dbReference type="InterPro" id="IPR000595">
    <property type="entry name" value="cNMP-bd_dom"/>
</dbReference>
<dbReference type="EMBL" id="BAABDU010000002">
    <property type="protein sequence ID" value="GAA3757869.1"/>
    <property type="molecule type" value="Genomic_DNA"/>
</dbReference>
<organism evidence="2 3">
    <name type="scientific">Flavobacterium ginsengiterrae</name>
    <dbReference type="NCBI Taxonomy" id="871695"/>
    <lineage>
        <taxon>Bacteria</taxon>
        <taxon>Pseudomonadati</taxon>
        <taxon>Bacteroidota</taxon>
        <taxon>Flavobacteriia</taxon>
        <taxon>Flavobacteriales</taxon>
        <taxon>Flavobacteriaceae</taxon>
        <taxon>Flavobacterium</taxon>
    </lineage>
</organism>
<evidence type="ECO:0000259" key="1">
    <source>
        <dbReference type="PROSITE" id="PS50042"/>
    </source>
</evidence>
<evidence type="ECO:0000313" key="3">
    <source>
        <dbReference type="Proteomes" id="UP001500748"/>
    </source>
</evidence>
<name>A0ABP7G6W5_9FLAO</name>
<dbReference type="SUPFAM" id="SSF51206">
    <property type="entry name" value="cAMP-binding domain-like"/>
    <property type="match status" value="1"/>
</dbReference>
<reference evidence="3" key="1">
    <citation type="journal article" date="2019" name="Int. J. Syst. Evol. Microbiol.">
        <title>The Global Catalogue of Microorganisms (GCM) 10K type strain sequencing project: providing services to taxonomists for standard genome sequencing and annotation.</title>
        <authorList>
            <consortium name="The Broad Institute Genomics Platform"/>
            <consortium name="The Broad Institute Genome Sequencing Center for Infectious Disease"/>
            <person name="Wu L."/>
            <person name="Ma J."/>
        </authorList>
    </citation>
    <scope>NUCLEOTIDE SEQUENCE [LARGE SCALE GENOMIC DNA]</scope>
    <source>
        <strain evidence="3">JCM 17337</strain>
    </source>
</reference>
<dbReference type="CDD" id="cd00038">
    <property type="entry name" value="CAP_ED"/>
    <property type="match status" value="1"/>
</dbReference>
<keyword evidence="3" id="KW-1185">Reference proteome</keyword>
<dbReference type="Proteomes" id="UP001500748">
    <property type="component" value="Unassembled WGS sequence"/>
</dbReference>
<dbReference type="Pfam" id="PF00027">
    <property type="entry name" value="cNMP_binding"/>
    <property type="match status" value="1"/>
</dbReference>
<dbReference type="PROSITE" id="PS00888">
    <property type="entry name" value="CNMP_BINDING_1"/>
    <property type="match status" value="1"/>
</dbReference>
<feature type="domain" description="Cyclic nucleotide-binding" evidence="1">
    <location>
        <begin position="35"/>
        <end position="117"/>
    </location>
</feature>
<dbReference type="InterPro" id="IPR018488">
    <property type="entry name" value="cNMP-bd_CS"/>
</dbReference>
<dbReference type="InterPro" id="IPR014710">
    <property type="entry name" value="RmlC-like_jellyroll"/>
</dbReference>
<comment type="caution">
    <text evidence="2">The sequence shown here is derived from an EMBL/GenBank/DDBJ whole genome shotgun (WGS) entry which is preliminary data.</text>
</comment>
<accession>A0ABP7G6W5</accession>
<protein>
    <submittedName>
        <fullName evidence="2">Crp/Fnr family transcriptional regulator</fullName>
    </submittedName>
</protein>
<proteinExistence type="predicted"/>
<dbReference type="InterPro" id="IPR018490">
    <property type="entry name" value="cNMP-bd_dom_sf"/>
</dbReference>
<gene>
    <name evidence="2" type="ORF">GCM10022423_05360</name>
</gene>
<evidence type="ECO:0000313" key="2">
    <source>
        <dbReference type="EMBL" id="GAA3757869.1"/>
    </source>
</evidence>